<sequence length="84" mass="9189">MNSNLTVRIDQHIKELASANAKQLGLDLSTIIRMLLTQLAAKGTLPEGLVEPNSETLQAIYELENGIGVSHYNSVEELKADLGW</sequence>
<dbReference type="EMBL" id="UGGZ01000001">
    <property type="protein sequence ID" value="STO38084.1"/>
    <property type="molecule type" value="Genomic_DNA"/>
</dbReference>
<dbReference type="PATRIC" id="fig|750.21.peg.1781"/>
<dbReference type="Pfam" id="PF04221">
    <property type="entry name" value="RelB"/>
    <property type="match status" value="1"/>
</dbReference>
<accession>A0A1A7P3Z8</accession>
<dbReference type="GeneID" id="77264139"/>
<dbReference type="EMBL" id="JTJO01000062">
    <property type="protein sequence ID" value="OBW96545.1"/>
    <property type="molecule type" value="Genomic_DNA"/>
</dbReference>
<dbReference type="InterPro" id="IPR026262">
    <property type="entry name" value="DinJ"/>
</dbReference>
<evidence type="ECO:0000256" key="2">
    <source>
        <dbReference type="ARBA" id="ARBA00022649"/>
    </source>
</evidence>
<dbReference type="RefSeq" id="WP_018347067.1">
    <property type="nucleotide sequence ID" value="NZ_CP103874.1"/>
</dbReference>
<dbReference type="AlphaFoldDB" id="A0A1A7P3Z8"/>
<dbReference type="Gene3D" id="1.10.1220.10">
    <property type="entry name" value="Met repressor-like"/>
    <property type="match status" value="1"/>
</dbReference>
<dbReference type="PANTHER" id="PTHR38781:SF1">
    <property type="entry name" value="ANTITOXIN DINJ-RELATED"/>
    <property type="match status" value="1"/>
</dbReference>
<reference evidence="4 6" key="1">
    <citation type="submission" date="2014-11" db="EMBL/GenBank/DDBJ databases">
        <title>Pan-genome of Gallibacterium spp.</title>
        <authorList>
            <person name="Kudirkiene E."/>
            <person name="Bojesen A.M."/>
        </authorList>
    </citation>
    <scope>NUCLEOTIDE SEQUENCE [LARGE SCALE GENOMIC DNA]</scope>
    <source>
        <strain evidence="4 6">F 279</strain>
    </source>
</reference>
<reference evidence="3" key="4">
    <citation type="submission" date="2021-09" db="EMBL/GenBank/DDBJ databases">
        <authorList>
            <person name="Gilroy R."/>
        </authorList>
    </citation>
    <scope>NUCLEOTIDE SEQUENCE</scope>
    <source>
        <strain evidence="3">ChiHjej11B10-15683</strain>
    </source>
</reference>
<dbReference type="PANTHER" id="PTHR38781">
    <property type="entry name" value="ANTITOXIN DINJ-RELATED"/>
    <property type="match status" value="1"/>
</dbReference>
<dbReference type="InterPro" id="IPR013321">
    <property type="entry name" value="Arc_rbn_hlx_hlx"/>
</dbReference>
<dbReference type="GO" id="GO:0000987">
    <property type="term" value="F:cis-regulatory region sequence-specific DNA binding"/>
    <property type="evidence" value="ECO:0007669"/>
    <property type="project" value="InterPro"/>
</dbReference>
<comment type="similarity">
    <text evidence="1">Belongs to the RelB/DinJ antitoxin family.</text>
</comment>
<name>A0A1A7P3Z8_9PAST</name>
<keyword evidence="2" id="KW-1277">Toxin-antitoxin system</keyword>
<dbReference type="Proteomes" id="UP000254232">
    <property type="component" value="Unassembled WGS sequence"/>
</dbReference>
<evidence type="ECO:0000256" key="1">
    <source>
        <dbReference type="ARBA" id="ARBA00010562"/>
    </source>
</evidence>
<dbReference type="GO" id="GO:0006355">
    <property type="term" value="P:regulation of DNA-templated transcription"/>
    <property type="evidence" value="ECO:0007669"/>
    <property type="project" value="InterPro"/>
</dbReference>
<gene>
    <name evidence="5" type="primary">dinJ_2</name>
    <name evidence="3" type="ORF">K8W15_07750</name>
    <name evidence="5" type="ORF">NCTC11413_01208</name>
    <name evidence="4" type="ORF">QV03_10980</name>
</gene>
<evidence type="ECO:0000313" key="3">
    <source>
        <dbReference type="EMBL" id="HJF74061.1"/>
    </source>
</evidence>
<evidence type="ECO:0000313" key="4">
    <source>
        <dbReference type="EMBL" id="OBW96545.1"/>
    </source>
</evidence>
<dbReference type="GO" id="GO:0044010">
    <property type="term" value="P:single-species biofilm formation"/>
    <property type="evidence" value="ECO:0007669"/>
    <property type="project" value="InterPro"/>
</dbReference>
<evidence type="ECO:0000313" key="6">
    <source>
        <dbReference type="Proteomes" id="UP000092643"/>
    </source>
</evidence>
<evidence type="ECO:0000313" key="7">
    <source>
        <dbReference type="Proteomes" id="UP000254232"/>
    </source>
</evidence>
<organism evidence="4 6">
    <name type="scientific">Gallibacterium anatis</name>
    <dbReference type="NCBI Taxonomy" id="750"/>
    <lineage>
        <taxon>Bacteria</taxon>
        <taxon>Pseudomonadati</taxon>
        <taxon>Pseudomonadota</taxon>
        <taxon>Gammaproteobacteria</taxon>
        <taxon>Pasteurellales</taxon>
        <taxon>Pasteurellaceae</taxon>
        <taxon>Gallibacterium</taxon>
    </lineage>
</organism>
<dbReference type="Proteomes" id="UP000749334">
    <property type="component" value="Unassembled WGS sequence"/>
</dbReference>
<protein>
    <submittedName>
        <fullName evidence="5">Antitoxin DinJ</fullName>
    </submittedName>
    <submittedName>
        <fullName evidence="4">Damage-inducible protein J</fullName>
    </submittedName>
    <submittedName>
        <fullName evidence="3">Type II toxin-antitoxin system RelB/DinJ family antitoxin</fullName>
    </submittedName>
</protein>
<evidence type="ECO:0000313" key="5">
    <source>
        <dbReference type="EMBL" id="STO38084.1"/>
    </source>
</evidence>
<dbReference type="Proteomes" id="UP000092643">
    <property type="component" value="Unassembled WGS sequence"/>
</dbReference>
<dbReference type="InterPro" id="IPR007337">
    <property type="entry name" value="RelB/DinJ"/>
</dbReference>
<proteinExistence type="inferred from homology"/>
<dbReference type="GO" id="GO:0006351">
    <property type="term" value="P:DNA-templated transcription"/>
    <property type="evidence" value="ECO:0007669"/>
    <property type="project" value="TreeGrafter"/>
</dbReference>
<reference evidence="3" key="3">
    <citation type="journal article" date="2021" name="PeerJ">
        <title>Extensive microbial diversity within the chicken gut microbiome revealed by metagenomics and culture.</title>
        <authorList>
            <person name="Gilroy R."/>
            <person name="Ravi A."/>
            <person name="Getino M."/>
            <person name="Pursley I."/>
            <person name="Horton D.L."/>
            <person name="Alikhan N.F."/>
            <person name="Baker D."/>
            <person name="Gharbi K."/>
            <person name="Hall N."/>
            <person name="Watson M."/>
            <person name="Adriaenssens E.M."/>
            <person name="Foster-Nyarko E."/>
            <person name="Jarju S."/>
            <person name="Secka A."/>
            <person name="Antonio M."/>
            <person name="Oren A."/>
            <person name="Chaudhuri R.R."/>
            <person name="La Ragione R."/>
            <person name="Hildebrand F."/>
            <person name="Pallen M.J."/>
        </authorList>
    </citation>
    <scope>NUCLEOTIDE SEQUENCE</scope>
    <source>
        <strain evidence="3">ChiHjej11B10-15683</strain>
    </source>
</reference>
<reference evidence="5 7" key="2">
    <citation type="submission" date="2018-06" db="EMBL/GenBank/DDBJ databases">
        <authorList>
            <consortium name="Pathogen Informatics"/>
            <person name="Doyle S."/>
        </authorList>
    </citation>
    <scope>NUCLEOTIDE SEQUENCE [LARGE SCALE GENOMIC DNA]</scope>
    <source>
        <strain evidence="5 7">NCTC11413</strain>
    </source>
</reference>
<dbReference type="OrthoDB" id="5689488at2"/>
<dbReference type="EMBL" id="DYVQ01000069">
    <property type="protein sequence ID" value="HJF74061.1"/>
    <property type="molecule type" value="Genomic_DNA"/>
</dbReference>
<dbReference type="NCBIfam" id="TIGR02384">
    <property type="entry name" value="RelB_DinJ"/>
    <property type="match status" value="1"/>
</dbReference>
<dbReference type="PIRSF" id="PIRSF003108">
    <property type="entry name" value="DinJ"/>
    <property type="match status" value="1"/>
</dbReference>
<dbReference type="GO" id="GO:0015643">
    <property type="term" value="F:toxic substance binding"/>
    <property type="evidence" value="ECO:0007669"/>
    <property type="project" value="InterPro"/>
</dbReference>